<organism evidence="7 8">
    <name type="scientific">Flagellimonas marinaquae</name>
    <dbReference type="NCBI Taxonomy" id="254955"/>
    <lineage>
        <taxon>Bacteria</taxon>
        <taxon>Pseudomonadati</taxon>
        <taxon>Bacteroidota</taxon>
        <taxon>Flavobacteriia</taxon>
        <taxon>Flavobacteriales</taxon>
        <taxon>Flavobacteriaceae</taxon>
        <taxon>Flagellimonas</taxon>
    </lineage>
</organism>
<gene>
    <name evidence="7" type="ORF">MACH07_07040</name>
</gene>
<reference evidence="7 8" key="1">
    <citation type="submission" date="2023-01" db="EMBL/GenBank/DDBJ databases">
        <title>Complete genome sequence of Muricauda aquimarina strain IFOP_LL357.</title>
        <authorList>
            <person name="Gajardo G."/>
            <person name="Ueki S."/>
            <person name="Maruyama F."/>
        </authorList>
    </citation>
    <scope>NUCLEOTIDE SEQUENCE [LARGE SCALE GENOMIC DNA]</scope>
    <source>
        <strain evidence="7 8">IFOP_LL357</strain>
    </source>
</reference>
<dbReference type="RefSeq" id="WP_425323852.1">
    <property type="nucleotide sequence ID" value="NZ_AP027268.1"/>
</dbReference>
<dbReference type="Gene3D" id="1.25.40.390">
    <property type="match status" value="1"/>
</dbReference>
<dbReference type="InterPro" id="IPR011990">
    <property type="entry name" value="TPR-like_helical_dom_sf"/>
</dbReference>
<keyword evidence="5" id="KW-0998">Cell outer membrane</keyword>
<feature type="domain" description="RagB/SusD" evidence="6">
    <location>
        <begin position="13"/>
        <end position="99"/>
    </location>
</feature>
<sequence length="99" mass="11353">MILRHLTILIWFRTRAGLGDVTINSTNVVDLIAQERFVEFFGECQDRLFTITRLGIADDVISNKANNTYIAERNNLWPIPQQEIERNSEIGTADQNPGY</sequence>
<evidence type="ECO:0000259" key="6">
    <source>
        <dbReference type="Pfam" id="PF07980"/>
    </source>
</evidence>
<evidence type="ECO:0000256" key="4">
    <source>
        <dbReference type="ARBA" id="ARBA00023136"/>
    </source>
</evidence>
<protein>
    <recommendedName>
        <fullName evidence="6">RagB/SusD domain-containing protein</fullName>
    </recommendedName>
</protein>
<dbReference type="InterPro" id="IPR012944">
    <property type="entry name" value="SusD_RagB_dom"/>
</dbReference>
<keyword evidence="4" id="KW-0472">Membrane</keyword>
<comment type="similarity">
    <text evidence="2">Belongs to the SusD family.</text>
</comment>
<dbReference type="GO" id="GO:0009279">
    <property type="term" value="C:cell outer membrane"/>
    <property type="evidence" value="ECO:0007669"/>
    <property type="project" value="UniProtKB-SubCell"/>
</dbReference>
<name>A0AA48HCK1_9FLAO</name>
<dbReference type="AlphaFoldDB" id="A0AA48HCK1"/>
<keyword evidence="8" id="KW-1185">Reference proteome</keyword>
<dbReference type="SUPFAM" id="SSF48452">
    <property type="entry name" value="TPR-like"/>
    <property type="match status" value="1"/>
</dbReference>
<evidence type="ECO:0000256" key="3">
    <source>
        <dbReference type="ARBA" id="ARBA00022729"/>
    </source>
</evidence>
<evidence type="ECO:0000256" key="5">
    <source>
        <dbReference type="ARBA" id="ARBA00023237"/>
    </source>
</evidence>
<evidence type="ECO:0000313" key="7">
    <source>
        <dbReference type="EMBL" id="BDW91872.1"/>
    </source>
</evidence>
<keyword evidence="3" id="KW-0732">Signal</keyword>
<accession>A0AA48HCK1</accession>
<comment type="subcellular location">
    <subcellularLocation>
        <location evidence="1">Cell outer membrane</location>
    </subcellularLocation>
</comment>
<dbReference type="Pfam" id="PF07980">
    <property type="entry name" value="SusD_RagB"/>
    <property type="match status" value="1"/>
</dbReference>
<dbReference type="EMBL" id="AP027268">
    <property type="protein sequence ID" value="BDW91872.1"/>
    <property type="molecule type" value="Genomic_DNA"/>
</dbReference>
<dbReference type="Proteomes" id="UP001330184">
    <property type="component" value="Chromosome"/>
</dbReference>
<evidence type="ECO:0000256" key="2">
    <source>
        <dbReference type="ARBA" id="ARBA00006275"/>
    </source>
</evidence>
<evidence type="ECO:0000313" key="8">
    <source>
        <dbReference type="Proteomes" id="UP001330184"/>
    </source>
</evidence>
<evidence type="ECO:0000256" key="1">
    <source>
        <dbReference type="ARBA" id="ARBA00004442"/>
    </source>
</evidence>
<proteinExistence type="inferred from homology"/>